<protein>
    <submittedName>
        <fullName evidence="1">Uncharacterized protein</fullName>
    </submittedName>
</protein>
<dbReference type="EMBL" id="CP069106">
    <property type="protein sequence ID" value="QSS56606.1"/>
    <property type="molecule type" value="Genomic_DNA"/>
</dbReference>
<sequence length="162" mass="18484">MGFHGSALPSNYFTIFKKRNQDPNSICSPFVHPSMGISVLTSYCSRLVFFRHPLEAHSSSLAAHDLYLRQRWNLPLKFRDEDSSQRCEQAAFHFMLGYVRIQLAFLKQFVKLADSDKLILFPLFQLSSDSLPVIPPALSVSSGERDRNFQSLPAMMQQSNLL</sequence>
<accession>A0A8A1LRD9</accession>
<proteinExistence type="predicted"/>
<dbReference type="VEuPathDB" id="FungiDB:I7I53_04869"/>
<reference evidence="1" key="1">
    <citation type="submission" date="2021-01" db="EMBL/GenBank/DDBJ databases">
        <title>Chromosome-level genome assembly of a human fungal pathogen reveals clustering of transcriptionally co-regulated genes.</title>
        <authorList>
            <person name="Voorhies M."/>
            <person name="Cohen S."/>
            <person name="Shea T.P."/>
            <person name="Petrus S."/>
            <person name="Munoz J.F."/>
            <person name="Poplawski S."/>
            <person name="Goldman W.E."/>
            <person name="Michael T."/>
            <person name="Cuomo C.A."/>
            <person name="Sil A."/>
            <person name="Beyhan S."/>
        </authorList>
    </citation>
    <scope>NUCLEOTIDE SEQUENCE</scope>
    <source>
        <strain evidence="1">H88</strain>
    </source>
</reference>
<evidence type="ECO:0000313" key="1">
    <source>
        <dbReference type="EMBL" id="QSS56606.1"/>
    </source>
</evidence>
<evidence type="ECO:0000313" key="2">
    <source>
        <dbReference type="Proteomes" id="UP000663419"/>
    </source>
</evidence>
<organism evidence="1 2">
    <name type="scientific">Ajellomyces capsulatus (strain H88)</name>
    <name type="common">Darling's disease fungus</name>
    <name type="synonym">Histoplasma capsulatum</name>
    <dbReference type="NCBI Taxonomy" id="544711"/>
    <lineage>
        <taxon>Eukaryota</taxon>
        <taxon>Fungi</taxon>
        <taxon>Dikarya</taxon>
        <taxon>Ascomycota</taxon>
        <taxon>Pezizomycotina</taxon>
        <taxon>Eurotiomycetes</taxon>
        <taxon>Eurotiomycetidae</taxon>
        <taxon>Onygenales</taxon>
        <taxon>Ajellomycetaceae</taxon>
        <taxon>Histoplasma</taxon>
    </lineage>
</organism>
<dbReference type="AlphaFoldDB" id="A0A8A1LRD9"/>
<gene>
    <name evidence="1" type="ORF">I7I53_04869</name>
</gene>
<name>A0A8A1LRD9_AJEC8</name>
<dbReference type="Proteomes" id="UP000663419">
    <property type="component" value="Chromosome 5"/>
</dbReference>